<dbReference type="SUPFAM" id="SSF52172">
    <property type="entry name" value="CheY-like"/>
    <property type="match status" value="1"/>
</dbReference>
<evidence type="ECO:0000313" key="11">
    <source>
        <dbReference type="EMBL" id="GEC97621.1"/>
    </source>
</evidence>
<evidence type="ECO:0000256" key="6">
    <source>
        <dbReference type="HAMAP-Rule" id="MF_00099"/>
    </source>
</evidence>
<dbReference type="NCBIfam" id="NF001965">
    <property type="entry name" value="PRK00742.1"/>
    <property type="match status" value="1"/>
</dbReference>
<comment type="caution">
    <text evidence="11">The sequence shown here is derived from an EMBL/GenBank/DDBJ whole genome shotgun (WGS) entry which is preliminary data.</text>
</comment>
<dbReference type="NCBIfam" id="NF009206">
    <property type="entry name" value="PRK12555.1"/>
    <property type="match status" value="1"/>
</dbReference>
<evidence type="ECO:0000256" key="5">
    <source>
        <dbReference type="ARBA" id="ARBA00048267"/>
    </source>
</evidence>
<evidence type="ECO:0000256" key="4">
    <source>
        <dbReference type="ARBA" id="ARBA00022801"/>
    </source>
</evidence>
<dbReference type="AlphaFoldDB" id="A0A4Y4CXH8"/>
<organism evidence="11 12">
    <name type="scientific">Zoogloea ramigera</name>
    <dbReference type="NCBI Taxonomy" id="350"/>
    <lineage>
        <taxon>Bacteria</taxon>
        <taxon>Pseudomonadati</taxon>
        <taxon>Pseudomonadota</taxon>
        <taxon>Betaproteobacteria</taxon>
        <taxon>Rhodocyclales</taxon>
        <taxon>Zoogloeaceae</taxon>
        <taxon>Zoogloea</taxon>
    </lineage>
</organism>
<dbReference type="PROSITE" id="PS50110">
    <property type="entry name" value="RESPONSE_REGULATORY"/>
    <property type="match status" value="1"/>
</dbReference>
<accession>A0A4Y4CXH8</accession>
<keyword evidence="4 6" id="KW-0378">Hydrolase</keyword>
<evidence type="ECO:0000256" key="8">
    <source>
        <dbReference type="PROSITE-ProRule" id="PRU00169"/>
    </source>
</evidence>
<dbReference type="PIRSF" id="PIRSF000876">
    <property type="entry name" value="RR_chemtxs_CheB"/>
    <property type="match status" value="1"/>
</dbReference>
<name>A0A4Y4CXH8_ZOORA</name>
<comment type="function">
    <text evidence="6">Involved in chemotaxis. Part of a chemotaxis signal transduction system that modulates chemotaxis in response to various stimuli. Catalyzes the demethylation of specific methylglutamate residues introduced into the chemoreceptors (methyl-accepting chemotaxis proteins or MCP) by CheR. Also mediates the irreversible deamidation of specific glutamine residues to glutamic acid.</text>
</comment>
<comment type="domain">
    <text evidence="6">Contains a C-terminal catalytic domain, and an N-terminal region which modulates catalytic activity.</text>
</comment>
<feature type="active site" evidence="6 7">
    <location>
        <position position="203"/>
    </location>
</feature>
<feature type="domain" description="CheB-type methylesterase" evidence="10">
    <location>
        <begin position="169"/>
        <end position="357"/>
    </location>
</feature>
<evidence type="ECO:0000259" key="10">
    <source>
        <dbReference type="PROSITE" id="PS50122"/>
    </source>
</evidence>
<proteinExistence type="inferred from homology"/>
<evidence type="ECO:0000256" key="3">
    <source>
        <dbReference type="ARBA" id="ARBA00022553"/>
    </source>
</evidence>
<evidence type="ECO:0000313" key="12">
    <source>
        <dbReference type="Proteomes" id="UP000318422"/>
    </source>
</evidence>
<comment type="catalytic activity">
    <reaction evidence="6">
        <text>L-glutaminyl-[protein] + H2O = L-glutamyl-[protein] + NH4(+)</text>
        <dbReference type="Rhea" id="RHEA:16441"/>
        <dbReference type="Rhea" id="RHEA-COMP:10207"/>
        <dbReference type="Rhea" id="RHEA-COMP:10208"/>
        <dbReference type="ChEBI" id="CHEBI:15377"/>
        <dbReference type="ChEBI" id="CHEBI:28938"/>
        <dbReference type="ChEBI" id="CHEBI:29973"/>
        <dbReference type="ChEBI" id="CHEBI:30011"/>
        <dbReference type="EC" id="3.5.1.44"/>
    </reaction>
</comment>
<dbReference type="HAMAP" id="MF_00099">
    <property type="entry name" value="CheB_chemtxs"/>
    <property type="match status" value="1"/>
</dbReference>
<comment type="catalytic activity">
    <reaction evidence="5 6">
        <text>[protein]-L-glutamate 5-O-methyl ester + H2O = L-glutamyl-[protein] + methanol + H(+)</text>
        <dbReference type="Rhea" id="RHEA:23236"/>
        <dbReference type="Rhea" id="RHEA-COMP:10208"/>
        <dbReference type="Rhea" id="RHEA-COMP:10311"/>
        <dbReference type="ChEBI" id="CHEBI:15377"/>
        <dbReference type="ChEBI" id="CHEBI:15378"/>
        <dbReference type="ChEBI" id="CHEBI:17790"/>
        <dbReference type="ChEBI" id="CHEBI:29973"/>
        <dbReference type="ChEBI" id="CHEBI:82795"/>
        <dbReference type="EC" id="3.1.1.61"/>
    </reaction>
</comment>
<dbReference type="Gene3D" id="3.40.50.2300">
    <property type="match status" value="1"/>
</dbReference>
<dbReference type="EC" id="3.1.1.61" evidence="6"/>
<dbReference type="CDD" id="cd16432">
    <property type="entry name" value="CheB_Rec"/>
    <property type="match status" value="1"/>
</dbReference>
<dbReference type="Pfam" id="PF00072">
    <property type="entry name" value="Response_reg"/>
    <property type="match status" value="1"/>
</dbReference>
<dbReference type="EC" id="3.5.1.44" evidence="6"/>
<dbReference type="InterPro" id="IPR011006">
    <property type="entry name" value="CheY-like_superfamily"/>
</dbReference>
<dbReference type="CDD" id="cd17541">
    <property type="entry name" value="REC_CheB-like"/>
    <property type="match status" value="1"/>
</dbReference>
<evidence type="ECO:0000256" key="7">
    <source>
        <dbReference type="PROSITE-ProRule" id="PRU00050"/>
    </source>
</evidence>
<evidence type="ECO:0000256" key="2">
    <source>
        <dbReference type="ARBA" id="ARBA00022500"/>
    </source>
</evidence>
<keyword evidence="12" id="KW-1185">Reference proteome</keyword>
<protein>
    <recommendedName>
        <fullName evidence="6">Protein-glutamate methylesterase/protein-glutamine glutaminase</fullName>
        <ecNumber evidence="6">3.1.1.61</ecNumber>
        <ecNumber evidence="6">3.5.1.44</ecNumber>
    </recommendedName>
</protein>
<sequence length="364" mass="38966">MAIKVLIVDDSALMRSLLSEVINSAPDLEVVGVAPDPIAAREMIKTLAPDVLTLDIEMPKMDGLDFLARLMRLRPMPVVMISSLTRSGSEATLHALELGAVDFLPKPRMDSAASIEACRVEICEKVRAAYSARPRVPVKPAIAPKPLLHEPFEAPRGNPGGFSERVLQEKLVLIGASTGGTEAIKEVLCSMPAKMPAILMVQHMPEMFTASFARRLDGLCQLRVKEAEHGEKVQPGTAYLAPGHSHLSVRRVVGGYVCELAQSEPVNRHRPAVDVLFNSAVSQVGANALGVILTGMGKDGAQGLLALRKAGAWTIGQDQDSCVVYGMPREAATIGALEEVAPLKEIGQRVLARLGGSERRGLRA</sequence>
<feature type="active site" evidence="6 7">
    <location>
        <position position="299"/>
    </location>
</feature>
<dbReference type="SUPFAM" id="SSF52738">
    <property type="entry name" value="Methylesterase CheB, C-terminal domain"/>
    <property type="match status" value="1"/>
</dbReference>
<dbReference type="OrthoDB" id="9793421at2"/>
<keyword evidence="3 6" id="KW-0597">Phosphoprotein</keyword>
<comment type="PTM">
    <text evidence="6">Phosphorylated by CheA. Phosphorylation of the N-terminal regulatory domain activates the methylesterase activity.</text>
</comment>
<feature type="modified residue" description="4-aspartylphosphate" evidence="6 8">
    <location>
        <position position="55"/>
    </location>
</feature>
<comment type="similarity">
    <text evidence="6">Belongs to the CheB family.</text>
</comment>
<dbReference type="RefSeq" id="WP_141354922.1">
    <property type="nucleotide sequence ID" value="NZ_BJNV01000104.1"/>
</dbReference>
<dbReference type="GO" id="GO:0000156">
    <property type="term" value="F:phosphorelay response regulator activity"/>
    <property type="evidence" value="ECO:0007669"/>
    <property type="project" value="InterPro"/>
</dbReference>
<keyword evidence="1 6" id="KW-0963">Cytoplasm</keyword>
<dbReference type="EMBL" id="BJNV01000104">
    <property type="protein sequence ID" value="GEC97621.1"/>
    <property type="molecule type" value="Genomic_DNA"/>
</dbReference>
<dbReference type="InterPro" id="IPR035909">
    <property type="entry name" value="CheB_C"/>
</dbReference>
<dbReference type="SMART" id="SM00448">
    <property type="entry name" value="REC"/>
    <property type="match status" value="1"/>
</dbReference>
<dbReference type="PROSITE" id="PS50122">
    <property type="entry name" value="CHEB"/>
    <property type="match status" value="1"/>
</dbReference>
<dbReference type="Gene3D" id="3.40.50.180">
    <property type="entry name" value="Methylesterase CheB, C-terminal domain"/>
    <property type="match status" value="1"/>
</dbReference>
<dbReference type="PANTHER" id="PTHR42872:SF6">
    <property type="entry name" value="PROTEIN-GLUTAMATE METHYLESTERASE_PROTEIN-GLUTAMINE GLUTAMINASE"/>
    <property type="match status" value="1"/>
</dbReference>
<evidence type="ECO:0000256" key="1">
    <source>
        <dbReference type="ARBA" id="ARBA00022490"/>
    </source>
</evidence>
<dbReference type="GO" id="GO:0005737">
    <property type="term" value="C:cytoplasm"/>
    <property type="evidence" value="ECO:0007669"/>
    <property type="project" value="UniProtKB-SubCell"/>
</dbReference>
<dbReference type="GO" id="GO:0006935">
    <property type="term" value="P:chemotaxis"/>
    <property type="evidence" value="ECO:0007669"/>
    <property type="project" value="UniProtKB-UniRule"/>
</dbReference>
<reference evidence="11 12" key="1">
    <citation type="submission" date="2019-06" db="EMBL/GenBank/DDBJ databases">
        <title>Whole genome shotgun sequence of Zoogloea ramigera NBRC 15342.</title>
        <authorList>
            <person name="Hosoyama A."/>
            <person name="Uohara A."/>
            <person name="Ohji S."/>
            <person name="Ichikawa N."/>
        </authorList>
    </citation>
    <scope>NUCLEOTIDE SEQUENCE [LARGE SCALE GENOMIC DNA]</scope>
    <source>
        <strain evidence="11 12">NBRC 15342</strain>
    </source>
</reference>
<dbReference type="Proteomes" id="UP000318422">
    <property type="component" value="Unassembled WGS sequence"/>
</dbReference>
<dbReference type="GO" id="GO:0050568">
    <property type="term" value="F:protein-glutamine glutaminase activity"/>
    <property type="evidence" value="ECO:0007669"/>
    <property type="project" value="UniProtKB-UniRule"/>
</dbReference>
<gene>
    <name evidence="11" type="primary">cheB1</name>
    <name evidence="6" type="synonym">cheB</name>
    <name evidence="11" type="ORF">ZRA01_36940</name>
</gene>
<dbReference type="InterPro" id="IPR000673">
    <property type="entry name" value="Sig_transdc_resp-reg_Me-estase"/>
</dbReference>
<dbReference type="InterPro" id="IPR001789">
    <property type="entry name" value="Sig_transdc_resp-reg_receiver"/>
</dbReference>
<feature type="domain" description="Response regulatory" evidence="9">
    <location>
        <begin position="4"/>
        <end position="121"/>
    </location>
</feature>
<dbReference type="Pfam" id="PF01339">
    <property type="entry name" value="CheB_methylest"/>
    <property type="match status" value="1"/>
</dbReference>
<dbReference type="GO" id="GO:0008984">
    <property type="term" value="F:protein-glutamate methylesterase activity"/>
    <property type="evidence" value="ECO:0007669"/>
    <property type="project" value="UniProtKB-UniRule"/>
</dbReference>
<keyword evidence="2 6" id="KW-0145">Chemotaxis</keyword>
<evidence type="ECO:0000259" key="9">
    <source>
        <dbReference type="PROSITE" id="PS50110"/>
    </source>
</evidence>
<feature type="active site" evidence="6 7">
    <location>
        <position position="177"/>
    </location>
</feature>
<comment type="subcellular location">
    <subcellularLocation>
        <location evidence="6">Cytoplasm</location>
    </subcellularLocation>
</comment>
<dbReference type="InterPro" id="IPR008248">
    <property type="entry name" value="CheB-like"/>
</dbReference>
<dbReference type="PANTHER" id="PTHR42872">
    <property type="entry name" value="PROTEIN-GLUTAMATE METHYLESTERASE/PROTEIN-GLUTAMINE GLUTAMINASE"/>
    <property type="match status" value="1"/>
</dbReference>